<dbReference type="Proteomes" id="UP000603904">
    <property type="component" value="Unassembled WGS sequence"/>
</dbReference>
<reference evidence="2 3" key="1">
    <citation type="submission" date="2021-01" db="EMBL/GenBank/DDBJ databases">
        <title>Whole genome shotgun sequence of Microbispora corallina NBRC 16416.</title>
        <authorList>
            <person name="Komaki H."/>
            <person name="Tamura T."/>
        </authorList>
    </citation>
    <scope>NUCLEOTIDE SEQUENCE [LARGE SCALE GENOMIC DNA]</scope>
    <source>
        <strain evidence="2 3">NBRC 16416</strain>
    </source>
</reference>
<evidence type="ECO:0000313" key="2">
    <source>
        <dbReference type="EMBL" id="GIH42146.1"/>
    </source>
</evidence>
<dbReference type="RefSeq" id="WP_204059410.1">
    <property type="nucleotide sequence ID" value="NZ_BAAAGP010000007.1"/>
</dbReference>
<sequence length="91" mass="9703">MIRRYREKTPQPQEVEAFEWDGTNAAEAVEFVGVDAYAGIRNDNGVPVLLIGNPDGTLTAIQPGTVLSRPAPGPTSWSSTDFAAAFDPVSP</sequence>
<comment type="caution">
    <text evidence="2">The sequence shown here is derived from an EMBL/GenBank/DDBJ whole genome shotgun (WGS) entry which is preliminary data.</text>
</comment>
<gene>
    <name evidence="2" type="ORF">Mco01_51460</name>
</gene>
<evidence type="ECO:0000313" key="3">
    <source>
        <dbReference type="Proteomes" id="UP000603904"/>
    </source>
</evidence>
<keyword evidence="3" id="KW-1185">Reference proteome</keyword>
<dbReference type="EMBL" id="BOOC01000029">
    <property type="protein sequence ID" value="GIH42146.1"/>
    <property type="molecule type" value="Genomic_DNA"/>
</dbReference>
<protein>
    <submittedName>
        <fullName evidence="2">Uncharacterized protein</fullName>
    </submittedName>
</protein>
<proteinExistence type="predicted"/>
<name>A0ABQ4G4Y8_9ACTN</name>
<feature type="region of interest" description="Disordered" evidence="1">
    <location>
        <begin position="67"/>
        <end position="91"/>
    </location>
</feature>
<organism evidence="2 3">
    <name type="scientific">Microbispora corallina</name>
    <dbReference type="NCBI Taxonomy" id="83302"/>
    <lineage>
        <taxon>Bacteria</taxon>
        <taxon>Bacillati</taxon>
        <taxon>Actinomycetota</taxon>
        <taxon>Actinomycetes</taxon>
        <taxon>Streptosporangiales</taxon>
        <taxon>Streptosporangiaceae</taxon>
        <taxon>Microbispora</taxon>
    </lineage>
</organism>
<accession>A0ABQ4G4Y8</accession>
<evidence type="ECO:0000256" key="1">
    <source>
        <dbReference type="SAM" id="MobiDB-lite"/>
    </source>
</evidence>